<evidence type="ECO:0000313" key="2">
    <source>
        <dbReference type="Proteomes" id="UP000620124"/>
    </source>
</evidence>
<keyword evidence="2" id="KW-1185">Reference proteome</keyword>
<comment type="caution">
    <text evidence="1">The sequence shown here is derived from an EMBL/GenBank/DDBJ whole genome shotgun (WGS) entry which is preliminary data.</text>
</comment>
<dbReference type="Proteomes" id="UP000620124">
    <property type="component" value="Unassembled WGS sequence"/>
</dbReference>
<dbReference type="OrthoDB" id="3030198at2759"/>
<evidence type="ECO:0000313" key="1">
    <source>
        <dbReference type="EMBL" id="KAF7331058.1"/>
    </source>
</evidence>
<sequence>MPPLADLQIASKIIQSFKSAKSLKNLSRYHKHQTRLLSEIFSEMEEKHLSTLVQSEAFLGNIKAINRDIQKLERTLRGGPLVVWFQFQESQQELAEIQLALAGWKVAKKNNTKKGGNDAAENNEAKLQKGREDLIKQTKEKVNKRIKDARAKDDSKLREEVEDLLKKFRSNKRRMWQQSPVHHLDDLFPGLQNLSRNDHDYRMFVFQSFLNKFTTNSSNLVSTLINELNTYVDAQLDSIQGGRPPTPPIQLQVVRKPSGTIVTVLLGSKTRTDIRTHYFGDVEHESKLPVLYTASSHSDTQGEFVVAQQAIRNRPDSHIYLVENSTGDPFILATLLGPDIMSDVVKSLPRDPGMAVKDAICPPTEHPWITEDGWKAYGMHQLQCNSRRLQDYSHQIFVPGPPASKPGQ</sequence>
<accession>A0A8H6WYL8</accession>
<reference evidence="1" key="1">
    <citation type="submission" date="2020-05" db="EMBL/GenBank/DDBJ databases">
        <title>Mycena genomes resolve the evolution of fungal bioluminescence.</title>
        <authorList>
            <person name="Tsai I.J."/>
        </authorList>
    </citation>
    <scope>NUCLEOTIDE SEQUENCE</scope>
    <source>
        <strain evidence="1">CCC161011</strain>
    </source>
</reference>
<protein>
    <submittedName>
        <fullName evidence="1">Uncharacterized protein</fullName>
    </submittedName>
</protein>
<dbReference type="AlphaFoldDB" id="A0A8H6WYL8"/>
<gene>
    <name evidence="1" type="ORF">MVEN_02446100</name>
</gene>
<proteinExistence type="predicted"/>
<dbReference type="EMBL" id="JACAZI010000032">
    <property type="protein sequence ID" value="KAF7331058.1"/>
    <property type="molecule type" value="Genomic_DNA"/>
</dbReference>
<organism evidence="1 2">
    <name type="scientific">Mycena venus</name>
    <dbReference type="NCBI Taxonomy" id="2733690"/>
    <lineage>
        <taxon>Eukaryota</taxon>
        <taxon>Fungi</taxon>
        <taxon>Dikarya</taxon>
        <taxon>Basidiomycota</taxon>
        <taxon>Agaricomycotina</taxon>
        <taxon>Agaricomycetes</taxon>
        <taxon>Agaricomycetidae</taxon>
        <taxon>Agaricales</taxon>
        <taxon>Marasmiineae</taxon>
        <taxon>Mycenaceae</taxon>
        <taxon>Mycena</taxon>
    </lineage>
</organism>
<name>A0A8H6WYL8_9AGAR</name>